<feature type="domain" description="PIN" evidence="1">
    <location>
        <begin position="4"/>
        <end position="116"/>
    </location>
</feature>
<dbReference type="InterPro" id="IPR052919">
    <property type="entry name" value="TA_system_RNase"/>
</dbReference>
<reference evidence="2 3" key="1">
    <citation type="journal article" date="2012" name="J. Bacteriol.">
        <title>Genome Sequence of Oceanibaculum indicum Type Strain P24.</title>
        <authorList>
            <person name="Lai Q."/>
            <person name="Shao Z."/>
        </authorList>
    </citation>
    <scope>NUCLEOTIDE SEQUENCE [LARGE SCALE GENOMIC DNA]</scope>
    <source>
        <strain evidence="2 3">P24</strain>
    </source>
</reference>
<dbReference type="InterPro" id="IPR041705">
    <property type="entry name" value="PIN_Sll0205"/>
</dbReference>
<sequence>MRLLLDTHAYLWWDLGGEQLHPAAFAAIADPENDVLVSAASVWEIAVKRGLGKLAFEGSIAENLQQNGFEVLPIHADHAERAGTLPTHHCDPFDRMLVAQTELDKLVLVTRDSRMQPYGIPILSA</sequence>
<evidence type="ECO:0000313" key="3">
    <source>
        <dbReference type="Proteomes" id="UP000006746"/>
    </source>
</evidence>
<evidence type="ECO:0000259" key="1">
    <source>
        <dbReference type="Pfam" id="PF01850"/>
    </source>
</evidence>
<dbReference type="Gene3D" id="3.40.50.1010">
    <property type="entry name" value="5'-nuclease"/>
    <property type="match status" value="1"/>
</dbReference>
<organism evidence="2 3">
    <name type="scientific">Oceanibaculum indicum P24</name>
    <dbReference type="NCBI Taxonomy" id="1207063"/>
    <lineage>
        <taxon>Bacteria</taxon>
        <taxon>Pseudomonadati</taxon>
        <taxon>Pseudomonadota</taxon>
        <taxon>Alphaproteobacteria</taxon>
        <taxon>Rhodospirillales</taxon>
        <taxon>Oceanibaculaceae</taxon>
        <taxon>Oceanibaculum</taxon>
    </lineage>
</organism>
<proteinExistence type="predicted"/>
<dbReference type="SUPFAM" id="SSF88723">
    <property type="entry name" value="PIN domain-like"/>
    <property type="match status" value="1"/>
</dbReference>
<dbReference type="PANTHER" id="PTHR36173">
    <property type="entry name" value="RIBONUCLEASE VAPC16-RELATED"/>
    <property type="match status" value="1"/>
</dbReference>
<gene>
    <name evidence="2" type="ORF">P24_18501</name>
</gene>
<dbReference type="InterPro" id="IPR002716">
    <property type="entry name" value="PIN_dom"/>
</dbReference>
<protein>
    <submittedName>
        <fullName evidence="2">PilT domain-containing protein</fullName>
    </submittedName>
</protein>
<accession>K2IXV5</accession>
<comment type="caution">
    <text evidence="2">The sequence shown here is derived from an EMBL/GenBank/DDBJ whole genome shotgun (WGS) entry which is preliminary data.</text>
</comment>
<keyword evidence="3" id="KW-1185">Reference proteome</keyword>
<dbReference type="Pfam" id="PF01850">
    <property type="entry name" value="PIN"/>
    <property type="match status" value="1"/>
</dbReference>
<name>K2IXV5_9PROT</name>
<dbReference type="EMBL" id="AMRL01000046">
    <property type="protein sequence ID" value="EKE67462.1"/>
    <property type="molecule type" value="Genomic_DNA"/>
</dbReference>
<evidence type="ECO:0000313" key="2">
    <source>
        <dbReference type="EMBL" id="EKE67462.1"/>
    </source>
</evidence>
<dbReference type="STRING" id="1207063.P24_18501"/>
<dbReference type="PANTHER" id="PTHR36173:SF2">
    <property type="entry name" value="RIBONUCLEASE VAPC16"/>
    <property type="match status" value="1"/>
</dbReference>
<dbReference type="AlphaFoldDB" id="K2IXV5"/>
<dbReference type="Proteomes" id="UP000006746">
    <property type="component" value="Unassembled WGS sequence"/>
</dbReference>
<dbReference type="CDD" id="cd09872">
    <property type="entry name" value="PIN_Sll0205-like"/>
    <property type="match status" value="1"/>
</dbReference>
<dbReference type="InterPro" id="IPR029060">
    <property type="entry name" value="PIN-like_dom_sf"/>
</dbReference>
<dbReference type="eggNOG" id="COG3744">
    <property type="taxonomic scope" value="Bacteria"/>
</dbReference>
<dbReference type="RefSeq" id="WP_008946299.1">
    <property type="nucleotide sequence ID" value="NZ_AMRL01000046.1"/>
</dbReference>